<feature type="domain" description="DUF4352" evidence="3">
    <location>
        <begin position="207"/>
        <end position="320"/>
    </location>
</feature>
<sequence>MDTPPSSTDDRSRRRYLSSLVGAVGALSLAGCAADDATDSDPPSTSASTPTGTPSAGSTDRPAVGDVVEGDRLAMVAYSVGRSADFETLEVLNGDGHVVVDVAVKNTHDSEYVGLSYHGGFTLRDGESREYGATVVGPTPRLHAGELAPGEVARGFVTFDRVPPDATGLTLEVTPTTEPSGAGTATITLESDGTGRTLTHDFAVPVHELGEPTEYEDTRFTATEVRTSTGSDTASPAPGNEFVFVDIIVENTGSDELFLNHVLQATLKDSEGRTYDFSPTAVRTIDNGAVSMTVAPGNRERAELGFEVEAGVEPLYLVMDLDDVWVGGRRFYQLR</sequence>
<evidence type="ECO:0000256" key="1">
    <source>
        <dbReference type="ARBA" id="ARBA00022729"/>
    </source>
</evidence>
<gene>
    <name evidence="4" type="ORF">EGD98_03035</name>
</gene>
<dbReference type="InterPro" id="IPR029051">
    <property type="entry name" value="DUF4352"/>
</dbReference>
<feature type="compositionally biased region" description="Low complexity" evidence="2">
    <location>
        <begin position="40"/>
        <end position="60"/>
    </location>
</feature>
<dbReference type="RefSeq" id="WP_220586877.1">
    <property type="nucleotide sequence ID" value="NZ_RKLQ01000001.1"/>
</dbReference>
<evidence type="ECO:0000313" key="5">
    <source>
        <dbReference type="Proteomes" id="UP000783863"/>
    </source>
</evidence>
<reference evidence="4" key="1">
    <citation type="submission" date="2021-06" db="EMBL/GenBank/DDBJ databases">
        <title>Halomicroarcula sp. F24A a new haloarchaeum isolated from saline soil.</title>
        <authorList>
            <person name="Duran-Viseras A."/>
            <person name="Sanchez-Porro C."/>
            <person name="Ventosa A."/>
        </authorList>
    </citation>
    <scope>NUCLEOTIDE SEQUENCE</scope>
    <source>
        <strain evidence="4">F24A</strain>
    </source>
</reference>
<dbReference type="AlphaFoldDB" id="A0A8J7YFX8"/>
<comment type="caution">
    <text evidence="4">The sequence shown here is derived from an EMBL/GenBank/DDBJ whole genome shotgun (WGS) entry which is preliminary data.</text>
</comment>
<evidence type="ECO:0000259" key="3">
    <source>
        <dbReference type="Pfam" id="PF11611"/>
    </source>
</evidence>
<name>A0A8J7YFX8_9EURY</name>
<feature type="region of interest" description="Disordered" evidence="2">
    <location>
        <begin position="33"/>
        <end position="65"/>
    </location>
</feature>
<organism evidence="4 5">
    <name type="scientific">Haloarcula salinisoli</name>
    <dbReference type="NCBI Taxonomy" id="2487746"/>
    <lineage>
        <taxon>Archaea</taxon>
        <taxon>Methanobacteriati</taxon>
        <taxon>Methanobacteriota</taxon>
        <taxon>Stenosarchaea group</taxon>
        <taxon>Halobacteria</taxon>
        <taxon>Halobacteriales</taxon>
        <taxon>Haloarculaceae</taxon>
        <taxon>Haloarcula</taxon>
    </lineage>
</organism>
<dbReference type="Gene3D" id="2.60.40.1240">
    <property type="match status" value="2"/>
</dbReference>
<dbReference type="Proteomes" id="UP000783863">
    <property type="component" value="Unassembled WGS sequence"/>
</dbReference>
<keyword evidence="1" id="KW-0732">Signal</keyword>
<protein>
    <submittedName>
        <fullName evidence="4">DUF4352 domain-containing protein</fullName>
    </submittedName>
</protein>
<dbReference type="Pfam" id="PF11611">
    <property type="entry name" value="DUF4352"/>
    <property type="match status" value="2"/>
</dbReference>
<dbReference type="InterPro" id="IPR029050">
    <property type="entry name" value="Immunoprotect_excell_Ig-like"/>
</dbReference>
<feature type="domain" description="DUF4352" evidence="3">
    <location>
        <begin position="63"/>
        <end position="175"/>
    </location>
</feature>
<evidence type="ECO:0000313" key="4">
    <source>
        <dbReference type="EMBL" id="MBX0302643.1"/>
    </source>
</evidence>
<keyword evidence="5" id="KW-1185">Reference proteome</keyword>
<proteinExistence type="predicted"/>
<evidence type="ECO:0000256" key="2">
    <source>
        <dbReference type="SAM" id="MobiDB-lite"/>
    </source>
</evidence>
<dbReference type="EMBL" id="RKLQ01000001">
    <property type="protein sequence ID" value="MBX0302643.1"/>
    <property type="molecule type" value="Genomic_DNA"/>
</dbReference>
<accession>A0A8J7YFX8</accession>